<dbReference type="Gene3D" id="3.60.15.10">
    <property type="entry name" value="Ribonuclease Z/Hydroxyacylglutathione hydrolase-like"/>
    <property type="match status" value="1"/>
</dbReference>
<dbReference type="PANTHER" id="PTHR42663:SF4">
    <property type="entry name" value="SLL1036 PROTEIN"/>
    <property type="match status" value="1"/>
</dbReference>
<protein>
    <recommendedName>
        <fullName evidence="1">Metallo-beta-lactamase domain-containing protein</fullName>
    </recommendedName>
</protein>
<evidence type="ECO:0000313" key="3">
    <source>
        <dbReference type="Proteomes" id="UP000051861"/>
    </source>
</evidence>
<reference evidence="2 3" key="1">
    <citation type="journal article" date="2015" name="Microbiome">
        <title>Genomic resolution of linkages in carbon, nitrogen, and sulfur cycling among widespread estuary sediment bacteria.</title>
        <authorList>
            <person name="Baker B.J."/>
            <person name="Lazar C.S."/>
            <person name="Teske A.P."/>
            <person name="Dick G.J."/>
        </authorList>
    </citation>
    <scope>NUCLEOTIDE SEQUENCE [LARGE SCALE GENOMIC DNA]</scope>
    <source>
        <strain evidence="2">DG_54_3</strain>
    </source>
</reference>
<accession>A0A0S7Y642</accession>
<feature type="domain" description="Metallo-beta-lactamase" evidence="1">
    <location>
        <begin position="25"/>
        <end position="215"/>
    </location>
</feature>
<proteinExistence type="predicted"/>
<dbReference type="InterPro" id="IPR001279">
    <property type="entry name" value="Metallo-B-lactamas"/>
</dbReference>
<dbReference type="SUPFAM" id="SSF56281">
    <property type="entry name" value="Metallo-hydrolase/oxidoreductase"/>
    <property type="match status" value="1"/>
</dbReference>
<evidence type="ECO:0000259" key="1">
    <source>
        <dbReference type="SMART" id="SM00849"/>
    </source>
</evidence>
<comment type="caution">
    <text evidence="2">The sequence shown here is derived from an EMBL/GenBank/DDBJ whole genome shotgun (WGS) entry which is preliminary data.</text>
</comment>
<gene>
    <name evidence="2" type="ORF">AMJ44_00520</name>
</gene>
<evidence type="ECO:0000313" key="2">
    <source>
        <dbReference type="EMBL" id="KPJ70231.1"/>
    </source>
</evidence>
<dbReference type="EMBL" id="LIZX01000004">
    <property type="protein sequence ID" value="KPJ70231.1"/>
    <property type="molecule type" value="Genomic_DNA"/>
</dbReference>
<name>A0A0S7Y642_UNCSA</name>
<dbReference type="InterPro" id="IPR036866">
    <property type="entry name" value="RibonucZ/Hydroxyglut_hydro"/>
</dbReference>
<dbReference type="SMART" id="SM00849">
    <property type="entry name" value="Lactamase_B"/>
    <property type="match status" value="1"/>
</dbReference>
<dbReference type="AlphaFoldDB" id="A0A0S7Y642"/>
<dbReference type="Pfam" id="PF12706">
    <property type="entry name" value="Lactamase_B_2"/>
    <property type="match status" value="1"/>
</dbReference>
<sequence>MELTFWGVRGTFPVSGQSVNKYGGHTPCASVVSAKGQTIIIDAGTGIKKLGDKLMDESRGKALYINLLFTHFHLDHIMGLPYFAPLYSPRSSITIYASEFSEETERYLSGLMSGRYFPCEFSETPAKKAFKKIPEEDFTIGGIQIAHISLNHPQGCVSYCLREGDKSIVFATDTEHPDKGIDEKLVAFASSSDLFIYDATFTPEEYESGRQGWGHSTWHEGTKIAREARVKELCISHFNPNHSDIQIDRIVSAAQQEFANSAAAREDLKKIFELG</sequence>
<dbReference type="CDD" id="cd07715">
    <property type="entry name" value="TaR3-like_MBL-fold"/>
    <property type="match status" value="1"/>
</dbReference>
<dbReference type="PANTHER" id="PTHR42663">
    <property type="entry name" value="HYDROLASE C777.06C-RELATED-RELATED"/>
    <property type="match status" value="1"/>
</dbReference>
<dbReference type="Proteomes" id="UP000051861">
    <property type="component" value="Unassembled WGS sequence"/>
</dbReference>
<organism evidence="2 3">
    <name type="scientific">candidate division WOR-1 bacterium DG_54_3</name>
    <dbReference type="NCBI Taxonomy" id="1703775"/>
    <lineage>
        <taxon>Bacteria</taxon>
        <taxon>Bacillati</taxon>
        <taxon>Saganbacteria</taxon>
    </lineage>
</organism>